<keyword evidence="2 4" id="KW-0378">Hydrolase</keyword>
<feature type="short sequence motif" description="GXGXXG" evidence="4">
    <location>
        <begin position="14"/>
        <end position="19"/>
    </location>
</feature>
<dbReference type="GO" id="GO:0016020">
    <property type="term" value="C:membrane"/>
    <property type="evidence" value="ECO:0007669"/>
    <property type="project" value="TreeGrafter"/>
</dbReference>
<dbReference type="InterPro" id="IPR033562">
    <property type="entry name" value="PLPL"/>
</dbReference>
<dbReference type="SUPFAM" id="SSF52151">
    <property type="entry name" value="FabD/lysophospholipase-like"/>
    <property type="match status" value="1"/>
</dbReference>
<feature type="short sequence motif" description="DGA/G" evidence="4">
    <location>
        <begin position="166"/>
        <end position="168"/>
    </location>
</feature>
<dbReference type="GO" id="GO:0010898">
    <property type="term" value="P:positive regulation of triglyceride catabolic process"/>
    <property type="evidence" value="ECO:0007669"/>
    <property type="project" value="InterPro"/>
</dbReference>
<evidence type="ECO:0000256" key="1">
    <source>
        <dbReference type="ARBA" id="ARBA00013279"/>
    </source>
</evidence>
<accession>A0A060XLZ7</accession>
<evidence type="ECO:0000313" key="7">
    <source>
        <dbReference type="Proteomes" id="UP000193380"/>
    </source>
</evidence>
<dbReference type="GO" id="GO:0055088">
    <property type="term" value="P:lipid homeostasis"/>
    <property type="evidence" value="ECO:0007669"/>
    <property type="project" value="TreeGrafter"/>
</dbReference>
<dbReference type="STRING" id="8022.A0A060XLZ7"/>
<feature type="active site" description="Nucleophile" evidence="4">
    <location>
        <position position="47"/>
    </location>
</feature>
<organism evidence="6 7">
    <name type="scientific">Oncorhynchus mykiss</name>
    <name type="common">Rainbow trout</name>
    <name type="synonym">Salmo gairdneri</name>
    <dbReference type="NCBI Taxonomy" id="8022"/>
    <lineage>
        <taxon>Eukaryota</taxon>
        <taxon>Metazoa</taxon>
        <taxon>Chordata</taxon>
        <taxon>Craniata</taxon>
        <taxon>Vertebrata</taxon>
        <taxon>Euteleostomi</taxon>
        <taxon>Actinopterygii</taxon>
        <taxon>Neopterygii</taxon>
        <taxon>Teleostei</taxon>
        <taxon>Protacanthopterygii</taxon>
        <taxon>Salmoniformes</taxon>
        <taxon>Salmonidae</taxon>
        <taxon>Salmoninae</taxon>
        <taxon>Oncorhynchus</taxon>
    </lineage>
</organism>
<dbReference type="CDD" id="cd07220">
    <property type="entry name" value="Pat_PNPLA2"/>
    <property type="match status" value="1"/>
</dbReference>
<dbReference type="InterPro" id="IPR033903">
    <property type="entry name" value="PNPLA2"/>
</dbReference>
<reference evidence="6" key="2">
    <citation type="submission" date="2014-03" db="EMBL/GenBank/DDBJ databases">
        <authorList>
            <person name="Genoscope - CEA"/>
        </authorList>
    </citation>
    <scope>NUCLEOTIDE SEQUENCE</scope>
</reference>
<keyword evidence="3 4" id="KW-0443">Lipid metabolism</keyword>
<evidence type="ECO:0000256" key="2">
    <source>
        <dbReference type="ARBA" id="ARBA00022801"/>
    </source>
</evidence>
<dbReference type="InterPro" id="IPR016035">
    <property type="entry name" value="Acyl_Trfase/lysoPLipase"/>
</dbReference>
<evidence type="ECO:0000256" key="3">
    <source>
        <dbReference type="ARBA" id="ARBA00023098"/>
    </source>
</evidence>
<evidence type="ECO:0000256" key="4">
    <source>
        <dbReference type="PROSITE-ProRule" id="PRU01161"/>
    </source>
</evidence>
<dbReference type="GO" id="GO:0005737">
    <property type="term" value="C:cytoplasm"/>
    <property type="evidence" value="ECO:0007669"/>
    <property type="project" value="TreeGrafter"/>
</dbReference>
<feature type="domain" description="PNPLA" evidence="5">
    <location>
        <begin position="10"/>
        <end position="179"/>
    </location>
</feature>
<dbReference type="AlphaFoldDB" id="A0A060XLZ7"/>
<dbReference type="FunFam" id="3.40.1090.10:FF:000003">
    <property type="entry name" value="Patatin-like phospholipase domain-containing protein 2"/>
    <property type="match status" value="1"/>
</dbReference>
<dbReference type="Proteomes" id="UP000193380">
    <property type="component" value="Unassembled WGS sequence"/>
</dbReference>
<dbReference type="PANTHER" id="PTHR12406">
    <property type="entry name" value="CALCIUM-INDEPENDENT PHOSPHOLIPASE A2 IPLA2 -RELATED"/>
    <property type="match status" value="1"/>
</dbReference>
<evidence type="ECO:0000259" key="5">
    <source>
        <dbReference type="PROSITE" id="PS51635"/>
    </source>
</evidence>
<feature type="active site" description="Proton acceptor" evidence="4">
    <location>
        <position position="166"/>
    </location>
</feature>
<reference evidence="6" key="1">
    <citation type="journal article" date="2014" name="Nat. Commun.">
        <title>The rainbow trout genome provides novel insights into evolution after whole-genome duplication in vertebrates.</title>
        <authorList>
            <person name="Berthelot C."/>
            <person name="Brunet F."/>
            <person name="Chalopin D."/>
            <person name="Juanchich A."/>
            <person name="Bernard M."/>
            <person name="Noel B."/>
            <person name="Bento P."/>
            <person name="Da Silva C."/>
            <person name="Labadie K."/>
            <person name="Alberti A."/>
            <person name="Aury J.M."/>
            <person name="Louis A."/>
            <person name="Dehais P."/>
            <person name="Bardou P."/>
            <person name="Montfort J."/>
            <person name="Klopp C."/>
            <person name="Cabau C."/>
            <person name="Gaspin C."/>
            <person name="Thorgaard G.H."/>
            <person name="Boussaha M."/>
            <person name="Quillet E."/>
            <person name="Guyomard R."/>
            <person name="Galiana D."/>
            <person name="Bobe J."/>
            <person name="Volff J.N."/>
            <person name="Genet C."/>
            <person name="Wincker P."/>
            <person name="Jaillon O."/>
            <person name="Roest Crollius H."/>
            <person name="Guiguen Y."/>
        </authorList>
    </citation>
    <scope>NUCLEOTIDE SEQUENCE [LARGE SCALE GENOMIC DNA]</scope>
</reference>
<keyword evidence="4" id="KW-0442">Lipid degradation</keyword>
<dbReference type="Pfam" id="PF01734">
    <property type="entry name" value="Patatin"/>
    <property type="match status" value="1"/>
</dbReference>
<feature type="short sequence motif" description="GXSXG" evidence="4">
    <location>
        <begin position="45"/>
        <end position="49"/>
    </location>
</feature>
<proteinExistence type="predicted"/>
<protein>
    <recommendedName>
        <fullName evidence="1">triacylglycerol lipase</fullName>
        <ecNumber evidence="1">3.1.1.3</ecNumber>
    </recommendedName>
</protein>
<dbReference type="EC" id="3.1.1.3" evidence="1"/>
<dbReference type="GO" id="GO:0019433">
    <property type="term" value="P:triglyceride catabolic process"/>
    <property type="evidence" value="ECO:0007669"/>
    <property type="project" value="TreeGrafter"/>
</dbReference>
<dbReference type="GO" id="GO:0005811">
    <property type="term" value="C:lipid droplet"/>
    <property type="evidence" value="ECO:0007669"/>
    <property type="project" value="TreeGrafter"/>
</dbReference>
<name>A0A060XLZ7_ONCMY</name>
<dbReference type="Gene3D" id="3.40.1090.10">
    <property type="entry name" value="Cytosolic phospholipase A2 catalytic domain"/>
    <property type="match status" value="1"/>
</dbReference>
<dbReference type="PROSITE" id="PS51257">
    <property type="entry name" value="PROKAR_LIPOPROTEIN"/>
    <property type="match status" value="1"/>
</dbReference>
<dbReference type="EMBL" id="FR905271">
    <property type="protein sequence ID" value="CDQ77920.1"/>
    <property type="molecule type" value="Genomic_DNA"/>
</dbReference>
<dbReference type="PANTHER" id="PTHR12406:SF22">
    <property type="entry name" value="1-ACYLGLYCEROL-3-PHOSPHATE O-ACYLTRANSFERASE PNPLA3"/>
    <property type="match status" value="1"/>
</dbReference>
<dbReference type="InterPro" id="IPR002641">
    <property type="entry name" value="PNPLA_dom"/>
</dbReference>
<sequence length="473" mass="52050">MFDLTKEWNLSFAGCGFLGIYHIGVASCLSEQAPYLIKGAAKIYGASAGSLSASMLASQASIAKCCEDVIETVMDARKRNLGPLHPSFNPLKIIRSGLERDLPANAHTLASGRLCVSLTRVSDGQNVIVSEFKSKEELIQALLCSCFIPIYCGLIPPSFQGVRYVDGGISDNLPQSELKNTITISPFSGESDICPRDTSFNFHELRFTNTSIRLNLSNMYRLSKALFPPEPKVMAEICQSGYKDALRFLEENHLLKLECPTAGPNLSEATCCCKPVAMETTKNGMFCRLRLLRKQHWCLDEHIVDNLPTQIKKVFCEACQQKPGLYAQVSEMLLVRVASYMLLPCTLPVVSAYSVGKRIVEWIPEVPADMRWLAGVAGDVAGSLYRQAWRGAPADITSDGSLRNCMSLPPPMESDGQRERECHLSGFARSALTFQSQYWNIPTAAASHCSTSPHTPSPSPRQICFSVHFGTLF</sequence>
<gene>
    <name evidence="6" type="ORF">GSONMT00053621001</name>
</gene>
<evidence type="ECO:0000313" key="6">
    <source>
        <dbReference type="EMBL" id="CDQ77920.1"/>
    </source>
</evidence>
<dbReference type="GO" id="GO:0004806">
    <property type="term" value="F:triacylglycerol lipase activity"/>
    <property type="evidence" value="ECO:0007669"/>
    <property type="project" value="UniProtKB-EC"/>
</dbReference>
<dbReference type="PROSITE" id="PS51635">
    <property type="entry name" value="PNPLA"/>
    <property type="match status" value="1"/>
</dbReference>
<dbReference type="PaxDb" id="8022-A0A060XLZ7"/>